<evidence type="ECO:0000313" key="2">
    <source>
        <dbReference type="EMBL" id="HIS32082.1"/>
    </source>
</evidence>
<proteinExistence type="predicted"/>
<comment type="caution">
    <text evidence="2">The sequence shown here is derived from an EMBL/GenBank/DDBJ whole genome shotgun (WGS) entry which is preliminary data.</text>
</comment>
<accession>A0A9D1ETP9</accession>
<dbReference type="EMBL" id="DVIQ01000069">
    <property type="protein sequence ID" value="HIS32082.1"/>
    <property type="molecule type" value="Genomic_DNA"/>
</dbReference>
<evidence type="ECO:0000256" key="1">
    <source>
        <dbReference type="SAM" id="Phobius"/>
    </source>
</evidence>
<feature type="transmembrane region" description="Helical" evidence="1">
    <location>
        <begin position="55"/>
        <end position="77"/>
    </location>
</feature>
<dbReference type="AlphaFoldDB" id="A0A9D1ETP9"/>
<sequence length="159" mass="17972">MLFSTERWRSHSPWFGTLAAYYILLAAMRYGWLSQNGMLPGFRKKEKAPKSERKLCTLYGVLFCFMAVVLAGAVILLINLEGGKVYADLVIYAAAAYAFFKITLAAVNMIRARKKRSLSWMILRDIGYVDACVSILTLQIALLSAFSIRQEEFLEKTVP</sequence>
<keyword evidence="1" id="KW-1133">Transmembrane helix</keyword>
<reference evidence="2" key="1">
    <citation type="submission" date="2020-10" db="EMBL/GenBank/DDBJ databases">
        <authorList>
            <person name="Gilroy R."/>
        </authorList>
    </citation>
    <scope>NUCLEOTIDE SEQUENCE</scope>
    <source>
        <strain evidence="2">CHK190-19873</strain>
    </source>
</reference>
<feature type="transmembrane region" description="Helical" evidence="1">
    <location>
        <begin position="89"/>
        <end position="107"/>
    </location>
</feature>
<organism evidence="2 3">
    <name type="scientific">Candidatus Limivivens intestinipullorum</name>
    <dbReference type="NCBI Taxonomy" id="2840858"/>
    <lineage>
        <taxon>Bacteria</taxon>
        <taxon>Bacillati</taxon>
        <taxon>Bacillota</taxon>
        <taxon>Clostridia</taxon>
        <taxon>Lachnospirales</taxon>
        <taxon>Lachnospiraceae</taxon>
        <taxon>Lachnospiraceae incertae sedis</taxon>
        <taxon>Candidatus Limivivens</taxon>
    </lineage>
</organism>
<feature type="transmembrane region" description="Helical" evidence="1">
    <location>
        <begin position="128"/>
        <end position="148"/>
    </location>
</feature>
<protein>
    <submittedName>
        <fullName evidence="2">Uncharacterized protein</fullName>
    </submittedName>
</protein>
<keyword evidence="1" id="KW-0812">Transmembrane</keyword>
<keyword evidence="1" id="KW-0472">Membrane</keyword>
<name>A0A9D1ETP9_9FIRM</name>
<reference evidence="2" key="2">
    <citation type="journal article" date="2021" name="PeerJ">
        <title>Extensive microbial diversity within the chicken gut microbiome revealed by metagenomics and culture.</title>
        <authorList>
            <person name="Gilroy R."/>
            <person name="Ravi A."/>
            <person name="Getino M."/>
            <person name="Pursley I."/>
            <person name="Horton D.L."/>
            <person name="Alikhan N.F."/>
            <person name="Baker D."/>
            <person name="Gharbi K."/>
            <person name="Hall N."/>
            <person name="Watson M."/>
            <person name="Adriaenssens E.M."/>
            <person name="Foster-Nyarko E."/>
            <person name="Jarju S."/>
            <person name="Secka A."/>
            <person name="Antonio M."/>
            <person name="Oren A."/>
            <person name="Chaudhuri R.R."/>
            <person name="La Ragione R."/>
            <person name="Hildebrand F."/>
            <person name="Pallen M.J."/>
        </authorList>
    </citation>
    <scope>NUCLEOTIDE SEQUENCE</scope>
    <source>
        <strain evidence="2">CHK190-19873</strain>
    </source>
</reference>
<gene>
    <name evidence="2" type="ORF">IAB44_11130</name>
</gene>
<dbReference type="Proteomes" id="UP000823935">
    <property type="component" value="Unassembled WGS sequence"/>
</dbReference>
<feature type="transmembrane region" description="Helical" evidence="1">
    <location>
        <begin position="12"/>
        <end position="34"/>
    </location>
</feature>
<evidence type="ECO:0000313" key="3">
    <source>
        <dbReference type="Proteomes" id="UP000823935"/>
    </source>
</evidence>